<dbReference type="Pfam" id="PF07691">
    <property type="entry name" value="PA14"/>
    <property type="match status" value="1"/>
</dbReference>
<dbReference type="GO" id="GO:0008422">
    <property type="term" value="F:beta-glucosidase activity"/>
    <property type="evidence" value="ECO:0007669"/>
    <property type="project" value="UniProtKB-EC"/>
</dbReference>
<name>A0A439CRR3_9PEZI</name>
<comment type="pathway">
    <text evidence="2">Glycan metabolism; cellulose degradation.</text>
</comment>
<dbReference type="PANTHER" id="PTHR42715:SF10">
    <property type="entry name" value="BETA-GLUCOSIDASE"/>
    <property type="match status" value="1"/>
</dbReference>
<evidence type="ECO:0000256" key="6">
    <source>
        <dbReference type="ARBA" id="ARBA00023180"/>
    </source>
</evidence>
<evidence type="ECO:0000313" key="10">
    <source>
        <dbReference type="EMBL" id="RWA04858.1"/>
    </source>
</evidence>
<keyword evidence="11" id="KW-1185">Reference proteome</keyword>
<evidence type="ECO:0000259" key="9">
    <source>
        <dbReference type="PROSITE" id="PS51820"/>
    </source>
</evidence>
<evidence type="ECO:0000256" key="4">
    <source>
        <dbReference type="ARBA" id="ARBA00012744"/>
    </source>
</evidence>
<dbReference type="InterPro" id="IPR050288">
    <property type="entry name" value="Cellulose_deg_GH3"/>
</dbReference>
<dbReference type="Gene3D" id="2.60.120.260">
    <property type="entry name" value="Galactose-binding domain-like"/>
    <property type="match status" value="1"/>
</dbReference>
<dbReference type="STRING" id="363999.A0A439CRR3"/>
<dbReference type="EMBL" id="RYZI01000508">
    <property type="protein sequence ID" value="RWA04858.1"/>
    <property type="molecule type" value="Genomic_DNA"/>
</dbReference>
<dbReference type="InterPro" id="IPR019800">
    <property type="entry name" value="Glyco_hydro_3_AS"/>
</dbReference>
<dbReference type="EC" id="3.2.1.21" evidence="4"/>
<dbReference type="InterPro" id="IPR036881">
    <property type="entry name" value="Glyco_hydro_3_C_sf"/>
</dbReference>
<dbReference type="PROSITE" id="PS00775">
    <property type="entry name" value="GLYCOSYL_HYDROL_F3"/>
    <property type="match status" value="1"/>
</dbReference>
<evidence type="ECO:0000256" key="5">
    <source>
        <dbReference type="ARBA" id="ARBA00022801"/>
    </source>
</evidence>
<accession>A0A439CRR3</accession>
<dbReference type="SUPFAM" id="SSF56988">
    <property type="entry name" value="Anthrax protective antigen"/>
    <property type="match status" value="1"/>
</dbReference>
<organism evidence="10 11">
    <name type="scientific">Xylaria grammica</name>
    <dbReference type="NCBI Taxonomy" id="363999"/>
    <lineage>
        <taxon>Eukaryota</taxon>
        <taxon>Fungi</taxon>
        <taxon>Dikarya</taxon>
        <taxon>Ascomycota</taxon>
        <taxon>Pezizomycotina</taxon>
        <taxon>Sordariomycetes</taxon>
        <taxon>Xylariomycetidae</taxon>
        <taxon>Xylariales</taxon>
        <taxon>Xylariaceae</taxon>
        <taxon>Xylaria</taxon>
    </lineage>
</organism>
<dbReference type="InterPro" id="IPR011658">
    <property type="entry name" value="PA14_dom"/>
</dbReference>
<dbReference type="Proteomes" id="UP000286045">
    <property type="component" value="Unassembled WGS sequence"/>
</dbReference>
<dbReference type="InterPro" id="IPR037524">
    <property type="entry name" value="PA14/GLEYA"/>
</dbReference>
<comment type="catalytic activity">
    <reaction evidence="1">
        <text>Hydrolysis of terminal, non-reducing beta-D-glucosyl residues with release of beta-D-glucose.</text>
        <dbReference type="EC" id="3.2.1.21"/>
    </reaction>
</comment>
<dbReference type="InterPro" id="IPR036962">
    <property type="entry name" value="Glyco_hydro_3_N_sf"/>
</dbReference>
<dbReference type="Gene3D" id="3.40.50.1700">
    <property type="entry name" value="Glycoside hydrolase family 3 C-terminal domain"/>
    <property type="match status" value="1"/>
</dbReference>
<keyword evidence="5" id="KW-0378">Hydrolase</keyword>
<keyword evidence="6" id="KW-0325">Glycoprotein</keyword>
<reference evidence="10 11" key="1">
    <citation type="submission" date="2018-12" db="EMBL/GenBank/DDBJ databases">
        <title>Draft genome sequence of Xylaria grammica IHI A82.</title>
        <authorList>
            <person name="Buettner E."/>
            <person name="Kellner H."/>
        </authorList>
    </citation>
    <scope>NUCLEOTIDE SEQUENCE [LARGE SCALE GENOMIC DNA]</scope>
    <source>
        <strain evidence="10 11">IHI A82</strain>
    </source>
</reference>
<keyword evidence="7" id="KW-0119">Carbohydrate metabolism</keyword>
<evidence type="ECO:0000256" key="2">
    <source>
        <dbReference type="ARBA" id="ARBA00004987"/>
    </source>
</evidence>
<dbReference type="GO" id="GO:0030245">
    <property type="term" value="P:cellulose catabolic process"/>
    <property type="evidence" value="ECO:0007669"/>
    <property type="project" value="UniProtKB-UniPathway"/>
</dbReference>
<dbReference type="SUPFAM" id="SSF51445">
    <property type="entry name" value="(Trans)glycosidases"/>
    <property type="match status" value="1"/>
</dbReference>
<evidence type="ECO:0000256" key="7">
    <source>
        <dbReference type="ARBA" id="ARBA00023277"/>
    </source>
</evidence>
<sequence>MGFDPVSAKEPKNAVTKTKLGHKVNGIHVSEDPRLLKKVLRGEKGFDGLVMSDWHGIYSTFEPILAGLAFEMPGVTYFRGKLVKQALGSGKLQLKDVDDCVRRVLKLVKKALPLGLPKNAEEQTIDTPNIAVHLRSLSADSIVLLKNTNNVLPFRKNKTTAGIGSNARYAAYYCGGSASLRPYHAISPLGGIKSQTSHVEYALGPPAWKRLPLLSEISRTTDGQRGMRMRFFVEPPIKKNCRLVDEVPVDRLYISLNDYSHPEIQNNLLWAELTGEIVAEETAEYEFSISVAGTAKFFIDGKLVNDNETKQRPGESFFGQGTAEELGVVKLEKDNAYSVLVTFGSLPTMTFRSLVAVPFGAAPSFDIQDLKIAERTGVNNEDEISVTVTVTNITDGVAGAPLKELKAFEKVFLNPSEA</sequence>
<evidence type="ECO:0000256" key="3">
    <source>
        <dbReference type="ARBA" id="ARBA00005336"/>
    </source>
</evidence>
<dbReference type="PANTHER" id="PTHR42715">
    <property type="entry name" value="BETA-GLUCOSIDASE"/>
    <property type="match status" value="1"/>
</dbReference>
<dbReference type="SMART" id="SM00758">
    <property type="entry name" value="PA14"/>
    <property type="match status" value="1"/>
</dbReference>
<dbReference type="UniPathway" id="UPA00696"/>
<dbReference type="SUPFAM" id="SSF52279">
    <property type="entry name" value="Beta-D-glucan exohydrolase, C-terminal domain"/>
    <property type="match status" value="1"/>
</dbReference>
<dbReference type="AlphaFoldDB" id="A0A439CRR3"/>
<comment type="similarity">
    <text evidence="3">Belongs to the glycosyl hydrolase 3 family.</text>
</comment>
<keyword evidence="8" id="KW-0326">Glycosidase</keyword>
<proteinExistence type="inferred from homology"/>
<dbReference type="InterPro" id="IPR017853">
    <property type="entry name" value="GH"/>
</dbReference>
<evidence type="ECO:0000313" key="11">
    <source>
        <dbReference type="Proteomes" id="UP000286045"/>
    </source>
</evidence>
<evidence type="ECO:0000256" key="1">
    <source>
        <dbReference type="ARBA" id="ARBA00000448"/>
    </source>
</evidence>
<feature type="domain" description="PA14" evidence="9">
    <location>
        <begin position="222"/>
        <end position="375"/>
    </location>
</feature>
<protein>
    <recommendedName>
        <fullName evidence="4">beta-glucosidase</fullName>
        <ecNumber evidence="4">3.2.1.21</ecNumber>
    </recommendedName>
</protein>
<gene>
    <name evidence="10" type="ORF">EKO27_g10246</name>
</gene>
<comment type="caution">
    <text evidence="10">The sequence shown here is derived from an EMBL/GenBank/DDBJ whole genome shotgun (WGS) entry which is preliminary data.</text>
</comment>
<dbReference type="PROSITE" id="PS51820">
    <property type="entry name" value="PA14"/>
    <property type="match status" value="1"/>
</dbReference>
<dbReference type="Gene3D" id="3.20.20.300">
    <property type="entry name" value="Glycoside hydrolase, family 3, N-terminal domain"/>
    <property type="match status" value="1"/>
</dbReference>
<evidence type="ECO:0000256" key="8">
    <source>
        <dbReference type="ARBA" id="ARBA00023295"/>
    </source>
</evidence>